<protein>
    <recommendedName>
        <fullName evidence="4">Beta-carotene 15,15'-monooxygenase</fullName>
    </recommendedName>
</protein>
<feature type="transmembrane region" description="Helical" evidence="1">
    <location>
        <begin position="41"/>
        <end position="63"/>
    </location>
</feature>
<feature type="transmembrane region" description="Helical" evidence="1">
    <location>
        <begin position="70"/>
        <end position="88"/>
    </location>
</feature>
<evidence type="ECO:0000313" key="3">
    <source>
        <dbReference type="Proteomes" id="UP000462014"/>
    </source>
</evidence>
<reference evidence="2 3" key="1">
    <citation type="submission" date="2019-12" db="EMBL/GenBank/DDBJ databases">
        <title>Mucilaginibacter sp. HMF7410 genome sequencing and assembly.</title>
        <authorList>
            <person name="Kang H."/>
            <person name="Cha I."/>
            <person name="Kim H."/>
            <person name="Joh K."/>
        </authorList>
    </citation>
    <scope>NUCLEOTIDE SEQUENCE [LARGE SCALE GENOMIC DNA]</scope>
    <source>
        <strain evidence="2 3">HMF7410</strain>
    </source>
</reference>
<gene>
    <name evidence="2" type="ORF">GO621_08390</name>
</gene>
<accession>A0A7K1SW54</accession>
<organism evidence="2 3">
    <name type="scientific">Mucilaginibacter arboris</name>
    <dbReference type="NCBI Taxonomy" id="2682090"/>
    <lineage>
        <taxon>Bacteria</taxon>
        <taxon>Pseudomonadati</taxon>
        <taxon>Bacteroidota</taxon>
        <taxon>Sphingobacteriia</taxon>
        <taxon>Sphingobacteriales</taxon>
        <taxon>Sphingobacteriaceae</taxon>
        <taxon>Mucilaginibacter</taxon>
    </lineage>
</organism>
<keyword evidence="1" id="KW-0472">Membrane</keyword>
<dbReference type="Proteomes" id="UP000462014">
    <property type="component" value="Unassembled WGS sequence"/>
</dbReference>
<dbReference type="EMBL" id="WPIK01000006">
    <property type="protein sequence ID" value="MVN21555.1"/>
    <property type="molecule type" value="Genomic_DNA"/>
</dbReference>
<evidence type="ECO:0000313" key="2">
    <source>
        <dbReference type="EMBL" id="MVN21555.1"/>
    </source>
</evidence>
<keyword evidence="3" id="KW-1185">Reference proteome</keyword>
<dbReference type="RefSeq" id="WP_157565970.1">
    <property type="nucleotide sequence ID" value="NZ_WPIK01000006.1"/>
</dbReference>
<feature type="transmembrane region" description="Helical" evidence="1">
    <location>
        <begin position="221"/>
        <end position="240"/>
    </location>
</feature>
<name>A0A7K1SW54_9SPHI</name>
<feature type="transmembrane region" description="Helical" evidence="1">
    <location>
        <begin position="94"/>
        <end position="116"/>
    </location>
</feature>
<keyword evidence="1" id="KW-1133">Transmembrane helix</keyword>
<feature type="transmembrane region" description="Helical" evidence="1">
    <location>
        <begin position="191"/>
        <end position="214"/>
    </location>
</feature>
<evidence type="ECO:0000256" key="1">
    <source>
        <dbReference type="SAM" id="Phobius"/>
    </source>
</evidence>
<comment type="caution">
    <text evidence="2">The sequence shown here is derived from an EMBL/GenBank/DDBJ whole genome shotgun (WGS) entry which is preliminary data.</text>
</comment>
<proteinExistence type="predicted"/>
<evidence type="ECO:0008006" key="4">
    <source>
        <dbReference type="Google" id="ProtNLM"/>
    </source>
</evidence>
<keyword evidence="1" id="KW-0812">Transmembrane</keyword>
<sequence>MNLLYDNRFKMVALFSLFFLSAVIAAHFIIRSSVFQHNISILSNALSVDFIVTLPFCAWMLLVRKKIINFPLFLTIVSICYFTVIRLLPQQQNLLLQSVKYLLAATELISVVWLFIKIKKIRRFYRRLSSSDFDFPEKLQQSLESVLGQNKIADILAAEFVMIRYGLFFWYKRKKEPYQPNEFSIYKNTSFAAFTGVLLFMLILETGLVHLLLLHFGHENIALGLLISEIYTVLFIIAYITSVKQRRIVIANNEIKIRIGLLYTAQIKAAQIENISPVNASFIPEKAVLNLAKPIFDQPNLFLKLNEPVAFSAAFGIRKYVSQITLHVDCKEDFLESVKMLVAHNS</sequence>
<dbReference type="AlphaFoldDB" id="A0A7K1SW54"/>